<dbReference type="Proteomes" id="UP001604277">
    <property type="component" value="Unassembled WGS sequence"/>
</dbReference>
<keyword evidence="2" id="KW-1185">Reference proteome</keyword>
<reference evidence="2" key="1">
    <citation type="submission" date="2024-07" db="EMBL/GenBank/DDBJ databases">
        <title>Two chromosome-level genome assemblies of Korean endemic species Abeliophyllum distichum and Forsythia ovata (Oleaceae).</title>
        <authorList>
            <person name="Jang H."/>
        </authorList>
    </citation>
    <scope>NUCLEOTIDE SEQUENCE [LARGE SCALE GENOMIC DNA]</scope>
</reference>
<accession>A0ABD1RZU3</accession>
<evidence type="ECO:0000313" key="2">
    <source>
        <dbReference type="Proteomes" id="UP001604277"/>
    </source>
</evidence>
<sequence>MVDSVVPAIDQEVPCHSMGPPSINLYCAHLFQVVDIVQMLDEMLTQKIKNTPSKRKDNRRQMVLKKDSFALEIMDVPLLKGFEQSMIESYDGIIDPLDHI</sequence>
<dbReference type="AlphaFoldDB" id="A0ABD1RZU3"/>
<dbReference type="EMBL" id="JBFOLJ010000011">
    <property type="protein sequence ID" value="KAL2493960.1"/>
    <property type="molecule type" value="Genomic_DNA"/>
</dbReference>
<proteinExistence type="predicted"/>
<comment type="caution">
    <text evidence="1">The sequence shown here is derived from an EMBL/GenBank/DDBJ whole genome shotgun (WGS) entry which is preliminary data.</text>
</comment>
<name>A0ABD1RZU3_9LAMI</name>
<gene>
    <name evidence="1" type="ORF">Fot_37717</name>
</gene>
<evidence type="ECO:0000313" key="1">
    <source>
        <dbReference type="EMBL" id="KAL2493960.1"/>
    </source>
</evidence>
<organism evidence="1 2">
    <name type="scientific">Forsythia ovata</name>
    <dbReference type="NCBI Taxonomy" id="205694"/>
    <lineage>
        <taxon>Eukaryota</taxon>
        <taxon>Viridiplantae</taxon>
        <taxon>Streptophyta</taxon>
        <taxon>Embryophyta</taxon>
        <taxon>Tracheophyta</taxon>
        <taxon>Spermatophyta</taxon>
        <taxon>Magnoliopsida</taxon>
        <taxon>eudicotyledons</taxon>
        <taxon>Gunneridae</taxon>
        <taxon>Pentapetalae</taxon>
        <taxon>asterids</taxon>
        <taxon>lamiids</taxon>
        <taxon>Lamiales</taxon>
        <taxon>Oleaceae</taxon>
        <taxon>Forsythieae</taxon>
        <taxon>Forsythia</taxon>
    </lineage>
</organism>
<protein>
    <submittedName>
        <fullName evidence="1">Uncharacterized protein</fullName>
    </submittedName>
</protein>